<keyword evidence="3" id="KW-1185">Reference proteome</keyword>
<dbReference type="EMBL" id="CP012752">
    <property type="protein sequence ID" value="ALG08056.1"/>
    <property type="molecule type" value="Genomic_DNA"/>
</dbReference>
<dbReference type="STRING" id="860235.AOZ06_15035"/>
<dbReference type="Proteomes" id="UP000063699">
    <property type="component" value="Chromosome"/>
</dbReference>
<dbReference type="InterPro" id="IPR007278">
    <property type="entry name" value="DUF397"/>
</dbReference>
<sequence>MTHNNVRTYDEAGEGWYKSSFSNSAGGSCVEVKRDQGQFFVRDSKDKRADQPIIGVGSASWAAFLSTLS</sequence>
<protein>
    <recommendedName>
        <fullName evidence="1">DUF397 domain-containing protein</fullName>
    </recommendedName>
</protein>
<dbReference type="RefSeq" id="WP_054289963.1">
    <property type="nucleotide sequence ID" value="NZ_CP012752.1"/>
</dbReference>
<dbReference type="Pfam" id="PF04149">
    <property type="entry name" value="DUF397"/>
    <property type="match status" value="1"/>
</dbReference>
<proteinExistence type="predicted"/>
<evidence type="ECO:0000259" key="1">
    <source>
        <dbReference type="Pfam" id="PF04149"/>
    </source>
</evidence>
<feature type="domain" description="DUF397" evidence="1">
    <location>
        <begin position="15"/>
        <end position="67"/>
    </location>
</feature>
<dbReference type="PROSITE" id="PS51257">
    <property type="entry name" value="PROKAR_LIPOPROTEIN"/>
    <property type="match status" value="1"/>
</dbReference>
<accession>A0A0N9HSY2</accession>
<reference evidence="2 3" key="1">
    <citation type="submission" date="2015-07" db="EMBL/GenBank/DDBJ databases">
        <title>Genome sequencing of Kibdelosporangium phytohabitans.</title>
        <authorList>
            <person name="Qin S."/>
            <person name="Xing K."/>
        </authorList>
    </citation>
    <scope>NUCLEOTIDE SEQUENCE [LARGE SCALE GENOMIC DNA]</scope>
    <source>
        <strain evidence="2 3">KLBMP1111</strain>
    </source>
</reference>
<evidence type="ECO:0000313" key="2">
    <source>
        <dbReference type="EMBL" id="ALG08056.1"/>
    </source>
</evidence>
<dbReference type="OrthoDB" id="3636733at2"/>
<dbReference type="KEGG" id="kphy:AOZ06_15035"/>
<evidence type="ECO:0000313" key="3">
    <source>
        <dbReference type="Proteomes" id="UP000063699"/>
    </source>
</evidence>
<dbReference type="AlphaFoldDB" id="A0A0N9HSY2"/>
<organism evidence="2 3">
    <name type="scientific">Kibdelosporangium phytohabitans</name>
    <dbReference type="NCBI Taxonomy" id="860235"/>
    <lineage>
        <taxon>Bacteria</taxon>
        <taxon>Bacillati</taxon>
        <taxon>Actinomycetota</taxon>
        <taxon>Actinomycetes</taxon>
        <taxon>Pseudonocardiales</taxon>
        <taxon>Pseudonocardiaceae</taxon>
        <taxon>Kibdelosporangium</taxon>
    </lineage>
</organism>
<gene>
    <name evidence="2" type="ORF">AOZ06_15035</name>
</gene>
<name>A0A0N9HSY2_9PSEU</name>